<evidence type="ECO:0000313" key="2">
    <source>
        <dbReference type="Proteomes" id="UP001179952"/>
    </source>
</evidence>
<reference evidence="1" key="1">
    <citation type="journal article" date="2023" name="Nat. Commun.">
        <title>Diploid and tetraploid genomes of Acorus and the evolution of monocots.</title>
        <authorList>
            <person name="Ma L."/>
            <person name="Liu K.W."/>
            <person name="Li Z."/>
            <person name="Hsiao Y.Y."/>
            <person name="Qi Y."/>
            <person name="Fu T."/>
            <person name="Tang G.D."/>
            <person name="Zhang D."/>
            <person name="Sun W.H."/>
            <person name="Liu D.K."/>
            <person name="Li Y."/>
            <person name="Chen G.Z."/>
            <person name="Liu X.D."/>
            <person name="Liao X.Y."/>
            <person name="Jiang Y.T."/>
            <person name="Yu X."/>
            <person name="Hao Y."/>
            <person name="Huang J."/>
            <person name="Zhao X.W."/>
            <person name="Ke S."/>
            <person name="Chen Y.Y."/>
            <person name="Wu W.L."/>
            <person name="Hsu J.L."/>
            <person name="Lin Y.F."/>
            <person name="Huang M.D."/>
            <person name="Li C.Y."/>
            <person name="Huang L."/>
            <person name="Wang Z.W."/>
            <person name="Zhao X."/>
            <person name="Zhong W.Y."/>
            <person name="Peng D.H."/>
            <person name="Ahmad S."/>
            <person name="Lan S."/>
            <person name="Zhang J.S."/>
            <person name="Tsai W.C."/>
            <person name="Van de Peer Y."/>
            <person name="Liu Z.J."/>
        </authorList>
    </citation>
    <scope>NUCLEOTIDE SEQUENCE</scope>
    <source>
        <strain evidence="1">SCP</strain>
    </source>
</reference>
<dbReference type="AlphaFoldDB" id="A0AAV9AHW4"/>
<protein>
    <submittedName>
        <fullName evidence="1">Galacturonosyltransferase 5</fullName>
    </submittedName>
</protein>
<evidence type="ECO:0000313" key="1">
    <source>
        <dbReference type="EMBL" id="KAK1263764.1"/>
    </source>
</evidence>
<organism evidence="1 2">
    <name type="scientific">Acorus gramineus</name>
    <name type="common">Dwarf sweet flag</name>
    <dbReference type="NCBI Taxonomy" id="55184"/>
    <lineage>
        <taxon>Eukaryota</taxon>
        <taxon>Viridiplantae</taxon>
        <taxon>Streptophyta</taxon>
        <taxon>Embryophyta</taxon>
        <taxon>Tracheophyta</taxon>
        <taxon>Spermatophyta</taxon>
        <taxon>Magnoliopsida</taxon>
        <taxon>Liliopsida</taxon>
        <taxon>Acoraceae</taxon>
        <taxon>Acorus</taxon>
    </lineage>
</organism>
<accession>A0AAV9AHW4</accession>
<name>A0AAV9AHW4_ACOGR</name>
<proteinExistence type="predicted"/>
<gene>
    <name evidence="1" type="ORF">QJS04_geneDACA009563</name>
</gene>
<keyword evidence="2" id="KW-1185">Reference proteome</keyword>
<reference evidence="1" key="2">
    <citation type="submission" date="2023-06" db="EMBL/GenBank/DDBJ databases">
        <authorList>
            <person name="Ma L."/>
            <person name="Liu K.-W."/>
            <person name="Li Z."/>
            <person name="Hsiao Y.-Y."/>
            <person name="Qi Y."/>
            <person name="Fu T."/>
            <person name="Tang G."/>
            <person name="Zhang D."/>
            <person name="Sun W.-H."/>
            <person name="Liu D.-K."/>
            <person name="Li Y."/>
            <person name="Chen G.-Z."/>
            <person name="Liu X.-D."/>
            <person name="Liao X.-Y."/>
            <person name="Jiang Y.-T."/>
            <person name="Yu X."/>
            <person name="Hao Y."/>
            <person name="Huang J."/>
            <person name="Zhao X.-W."/>
            <person name="Ke S."/>
            <person name="Chen Y.-Y."/>
            <person name="Wu W.-L."/>
            <person name="Hsu J.-L."/>
            <person name="Lin Y.-F."/>
            <person name="Huang M.-D."/>
            <person name="Li C.-Y."/>
            <person name="Huang L."/>
            <person name="Wang Z.-W."/>
            <person name="Zhao X."/>
            <person name="Zhong W.-Y."/>
            <person name="Peng D.-H."/>
            <person name="Ahmad S."/>
            <person name="Lan S."/>
            <person name="Zhang J.-S."/>
            <person name="Tsai W.-C."/>
            <person name="Van De Peer Y."/>
            <person name="Liu Z.-J."/>
        </authorList>
    </citation>
    <scope>NUCLEOTIDE SEQUENCE</scope>
    <source>
        <strain evidence="1">SCP</strain>
        <tissue evidence="1">Leaves</tissue>
    </source>
</reference>
<dbReference type="Proteomes" id="UP001179952">
    <property type="component" value="Unassembled WGS sequence"/>
</dbReference>
<comment type="caution">
    <text evidence="1">The sequence shown here is derived from an EMBL/GenBank/DDBJ whole genome shotgun (WGS) entry which is preliminary data.</text>
</comment>
<sequence>MMKKQRIRRQRTLILCLLFLSVVAPIVFLADRLSRLPRSLDRKGFAEDVGGIEAEEGLKEPDRVVYSVGDDSTVNDTGNGSGVNAGGNKMPLQKILSFDGGKGIGFDNNLGKQGLRICLQNIETCSPLVAWKTKRSNLTKLLARNNIMEICTLKLNK</sequence>
<dbReference type="EMBL" id="JAUJYN010000009">
    <property type="protein sequence ID" value="KAK1263764.1"/>
    <property type="molecule type" value="Genomic_DNA"/>
</dbReference>